<dbReference type="HAMAP" id="MF_01058">
    <property type="entry name" value="GAP_YihI"/>
    <property type="match status" value="1"/>
</dbReference>
<dbReference type="Pfam" id="PF04220">
    <property type="entry name" value="YihI"/>
    <property type="match status" value="1"/>
</dbReference>
<sequence length="171" mass="19130">MKQPARAPNAKRKTRKSREELNQEGRARKRDQKKSGHSAGSRANPPAKQNSGSAGNKADRDPRTGSKTPVPLIAEGKTQPVVKAQPKPKPAVQKVRLTPEEELAKLENDDRLDSLLDRLEQGETLSAEEQAWLDETLDRIDELMEQLGISMDDEEEDKAAEDDMYRLLKGH</sequence>
<name>A0ABX0RH60_9GAMM</name>
<evidence type="ECO:0000256" key="2">
    <source>
        <dbReference type="ARBA" id="ARBA00022517"/>
    </source>
</evidence>
<dbReference type="InterPro" id="IPR007336">
    <property type="entry name" value="YihI"/>
</dbReference>
<organism evidence="5 6">
    <name type="scientific">Candidatus Pantoea multigeneris</name>
    <dbReference type="NCBI Taxonomy" id="2608357"/>
    <lineage>
        <taxon>Bacteria</taxon>
        <taxon>Pseudomonadati</taxon>
        <taxon>Pseudomonadota</taxon>
        <taxon>Gammaproteobacteria</taxon>
        <taxon>Enterobacterales</taxon>
        <taxon>Erwiniaceae</taxon>
        <taxon>Pantoea</taxon>
    </lineage>
</organism>
<comment type="caution">
    <text evidence="5">The sequence shown here is derived from an EMBL/GenBank/DDBJ whole genome shotgun (WGS) entry which is preliminary data.</text>
</comment>
<dbReference type="RefSeq" id="WP_017348890.1">
    <property type="nucleotide sequence ID" value="NZ_VWXF01000012.1"/>
</dbReference>
<evidence type="ECO:0000313" key="6">
    <source>
        <dbReference type="Proteomes" id="UP001515683"/>
    </source>
</evidence>
<comment type="subunit">
    <text evidence="3">Interacts with Der.</text>
</comment>
<proteinExistence type="inferred from homology"/>
<dbReference type="EMBL" id="VWXF01000012">
    <property type="protein sequence ID" value="NIF24058.1"/>
    <property type="molecule type" value="Genomic_DNA"/>
</dbReference>
<reference evidence="5 6" key="1">
    <citation type="journal article" date="2019" name="bioRxiv">
        <title>Bacteria contribute to plant secondary compound degradation in a generalist herbivore system.</title>
        <authorList>
            <person name="Francoeur C.B."/>
            <person name="Khadempour L."/>
            <person name="Moreira-Soto R.D."/>
            <person name="Gotting K."/>
            <person name="Book A.J."/>
            <person name="Pinto-Tomas A.A."/>
            <person name="Keefover-Ring K."/>
            <person name="Currie C.R."/>
        </authorList>
    </citation>
    <scope>NUCLEOTIDE SEQUENCE [LARGE SCALE GENOMIC DNA]</scope>
    <source>
        <strain evidence="5">Acro-835</strain>
    </source>
</reference>
<protein>
    <recommendedName>
        <fullName evidence="3">Der GTPase-activating protein YihI</fullName>
    </recommendedName>
</protein>
<accession>A0ABX0RH60</accession>
<dbReference type="Proteomes" id="UP001515683">
    <property type="component" value="Unassembled WGS sequence"/>
</dbReference>
<evidence type="ECO:0000256" key="3">
    <source>
        <dbReference type="HAMAP-Rule" id="MF_01058"/>
    </source>
</evidence>
<evidence type="ECO:0000256" key="4">
    <source>
        <dbReference type="SAM" id="MobiDB-lite"/>
    </source>
</evidence>
<feature type="region of interest" description="Disordered" evidence="4">
    <location>
        <begin position="1"/>
        <end position="93"/>
    </location>
</feature>
<comment type="function">
    <text evidence="3">A GTPase-activating protein (GAP) that modifies Der/EngA GTPase function. May play a role in ribosome biogenesis.</text>
</comment>
<feature type="compositionally biased region" description="Basic residues" evidence="4">
    <location>
        <begin position="27"/>
        <end position="36"/>
    </location>
</feature>
<comment type="similarity">
    <text evidence="3">Belongs to the YihI family.</text>
</comment>
<keyword evidence="2 3" id="KW-0690">Ribosome biogenesis</keyword>
<evidence type="ECO:0000256" key="1">
    <source>
        <dbReference type="ARBA" id="ARBA00022468"/>
    </source>
</evidence>
<gene>
    <name evidence="3 5" type="primary">yihI</name>
    <name evidence="5" type="ORF">F3J40_21040</name>
</gene>
<keyword evidence="6" id="KW-1185">Reference proteome</keyword>
<evidence type="ECO:0000313" key="5">
    <source>
        <dbReference type="EMBL" id="NIF24058.1"/>
    </source>
</evidence>
<feature type="compositionally biased region" description="Low complexity" evidence="4">
    <location>
        <begin position="79"/>
        <end position="93"/>
    </location>
</feature>
<keyword evidence="1 3" id="KW-0343">GTPase activation</keyword>
<dbReference type="NCBIfam" id="NF003560">
    <property type="entry name" value="PRK05244.1-1"/>
    <property type="match status" value="1"/>
</dbReference>
<feature type="compositionally biased region" description="Basic and acidic residues" evidence="4">
    <location>
        <begin position="17"/>
        <end position="26"/>
    </location>
</feature>